<keyword evidence="3" id="KW-1185">Reference proteome</keyword>
<dbReference type="Proteomes" id="UP000248021">
    <property type="component" value="Unassembled WGS sequence"/>
</dbReference>
<dbReference type="Pfam" id="PF20091">
    <property type="entry name" value="Abhydrolase_10"/>
    <property type="match status" value="1"/>
</dbReference>
<comment type="caution">
    <text evidence="2">The sequence shown here is derived from an EMBL/GenBank/DDBJ whole genome shotgun (WGS) entry which is preliminary data.</text>
</comment>
<dbReference type="AlphaFoldDB" id="A0A2V3UR42"/>
<dbReference type="RefSeq" id="WP_110373344.1">
    <property type="nucleotide sequence ID" value="NZ_JAHBRY010000002.1"/>
</dbReference>
<name>A0A2V3UR42_9HYPH</name>
<gene>
    <name evidence="2" type="ORF">C7450_10294</name>
</gene>
<feature type="domain" description="Alpha/beta hydrolase" evidence="1">
    <location>
        <begin position="261"/>
        <end position="662"/>
    </location>
</feature>
<protein>
    <recommendedName>
        <fullName evidence="1">Alpha/beta hydrolase domain-containing protein</fullName>
    </recommendedName>
</protein>
<evidence type="ECO:0000313" key="3">
    <source>
        <dbReference type="Proteomes" id="UP000248021"/>
    </source>
</evidence>
<dbReference type="OrthoDB" id="9779952at2"/>
<accession>A0A2V3UR42</accession>
<dbReference type="EMBL" id="QJJK01000002">
    <property type="protein sequence ID" value="PXW63179.1"/>
    <property type="molecule type" value="Genomic_DNA"/>
</dbReference>
<evidence type="ECO:0000313" key="2">
    <source>
        <dbReference type="EMBL" id="PXW63179.1"/>
    </source>
</evidence>
<sequence length="685" mass="74233">MSGVVDLEIIRRRPFAEGHAFGEAGGETRTYECMDARAHVAIDPQNPAYAWMIDIGLAQRGDDGLVHASTDLWILKPVALERGNGAAMVEFVNRGNKRALQFYNDGPASNAPQSLADAGNGFLMRRGYTVISAAWQGDVLPGDGRLVARLPVARYPDGPVTGRVRAEFIVETRGVTSLPLSAKAGTRPLPAASLDTGEAVLQRRRYPWSEAEALPVDAWQFARVEGGGRGGQGDISGAEQGIVASDSHLYIPAGFEPGWIYELLYTARDPLVLDLGYAAMRDLVSFLKQTEGGANLLRADGAPPLRFYGWGRSQTGRGIRDFIHRGFNADAQGRKVFDGMLTHIAGGGRTTMNRFTNLVVAASRQYEDWLNPSDRFPFSYAVSTDHLTGAEDGILKRPETDPLVIHTQTASEYWYRRGSLVHTDTEGNDLPQPETVRIYFWASSQHWADPRATPPVQRGVCQNAQNIVATSAFFRATLEAMDAWVRDGQAPPPSAVPRRDDGTLVTMDAWRGQFPAIPGVALPARPNELPLVDYGPDFEAGAAIVEPPVVSTTQHYAVLVPAVDADGNDRAGLRAPMVAAPLGTYTGWNLRIPGHGAGALHDFSGSCIPLPETREEREVTGDPRPSILERYGTPAGYVAAIRAAAGALAERRFLLAEDVERAAEAARDWGRARHIVYLPAASDEA</sequence>
<evidence type="ECO:0000259" key="1">
    <source>
        <dbReference type="Pfam" id="PF20091"/>
    </source>
</evidence>
<organism evidence="2 3">
    <name type="scientific">Chelatococcus asaccharovorans</name>
    <dbReference type="NCBI Taxonomy" id="28210"/>
    <lineage>
        <taxon>Bacteria</taxon>
        <taxon>Pseudomonadati</taxon>
        <taxon>Pseudomonadota</taxon>
        <taxon>Alphaproteobacteria</taxon>
        <taxon>Hyphomicrobiales</taxon>
        <taxon>Chelatococcaceae</taxon>
        <taxon>Chelatococcus</taxon>
    </lineage>
</organism>
<reference evidence="2 3" key="1">
    <citation type="submission" date="2018-05" db="EMBL/GenBank/DDBJ databases">
        <title>Genomic Encyclopedia of Type Strains, Phase IV (KMG-IV): sequencing the most valuable type-strain genomes for metagenomic binning, comparative biology and taxonomic classification.</title>
        <authorList>
            <person name="Goeker M."/>
        </authorList>
    </citation>
    <scope>NUCLEOTIDE SEQUENCE [LARGE SCALE GENOMIC DNA]</scope>
    <source>
        <strain evidence="2 3">DSM 6462</strain>
    </source>
</reference>
<dbReference type="InterPro" id="IPR045394">
    <property type="entry name" value="Abhydrolase_dom"/>
</dbReference>
<proteinExistence type="predicted"/>